<sequence>MAVKNVTIQDIADRLGMAKSTVSKAISGATDISEKTRERVLACAGEMGYQVKAKHVSYTKSIVVFIYGSIHYDKVDQFGYEIILGLQAAAAEHGIGVNITAISNAELKSGNYYSIVSGGNCEGAVFLGFKPHHVFIEHIRSLNIPLVILDNNVDYQLAARVGCDSAEGIRQMVQYLWMRGHDRIGFLGGEEDSIVTQERYQAYSDALKELGLEENKDAVRYGHFSAKGTRKRILPIAQTGVTAVVCISDLLACSAVQELEKAGYVVPTDISVTGYDNLPVSEYSQPRITTMYQNRIHIGKTAFVMLQQMNSGISIEAVSLRPELIERESVKLIAKRILPEEDK</sequence>
<organism evidence="5 6">
    <name type="scientific">[Eubacterium] siraeum</name>
    <dbReference type="NCBI Taxonomy" id="39492"/>
    <lineage>
        <taxon>Bacteria</taxon>
        <taxon>Bacillati</taxon>
        <taxon>Bacillota</taxon>
        <taxon>Clostridia</taxon>
        <taxon>Eubacteriales</taxon>
        <taxon>Oscillospiraceae</taxon>
        <taxon>Oscillospiraceae incertae sedis</taxon>
    </lineage>
</organism>
<dbReference type="InterPro" id="IPR046335">
    <property type="entry name" value="LacI/GalR-like_sensor"/>
</dbReference>
<accession>A0A175A0H3</accession>
<reference evidence="5 6" key="1">
    <citation type="submission" date="2015-09" db="EMBL/GenBank/DDBJ databases">
        <authorList>
            <consortium name="Pathogen Informatics"/>
        </authorList>
    </citation>
    <scope>NUCLEOTIDE SEQUENCE [LARGE SCALE GENOMIC DNA]</scope>
    <source>
        <strain evidence="5 6">2789STDY5834928</strain>
    </source>
</reference>
<keyword evidence="2" id="KW-0238">DNA-binding</keyword>
<name>A0A175A0H3_9FIRM</name>
<dbReference type="InterPro" id="IPR010982">
    <property type="entry name" value="Lambda_DNA-bd_dom_sf"/>
</dbReference>
<dbReference type="STRING" id="39492.ERS852540_02090"/>
<evidence type="ECO:0000256" key="1">
    <source>
        <dbReference type="ARBA" id="ARBA00023015"/>
    </source>
</evidence>
<dbReference type="AlphaFoldDB" id="A0A175A0H3"/>
<dbReference type="SUPFAM" id="SSF47413">
    <property type="entry name" value="lambda repressor-like DNA-binding domains"/>
    <property type="match status" value="1"/>
</dbReference>
<dbReference type="PANTHER" id="PTHR30146">
    <property type="entry name" value="LACI-RELATED TRANSCRIPTIONAL REPRESSOR"/>
    <property type="match status" value="1"/>
</dbReference>
<dbReference type="SMART" id="SM00354">
    <property type="entry name" value="HTH_LACI"/>
    <property type="match status" value="1"/>
</dbReference>
<dbReference type="GO" id="GO:0003700">
    <property type="term" value="F:DNA-binding transcription factor activity"/>
    <property type="evidence" value="ECO:0007669"/>
    <property type="project" value="TreeGrafter"/>
</dbReference>
<dbReference type="SUPFAM" id="SSF53822">
    <property type="entry name" value="Periplasmic binding protein-like I"/>
    <property type="match status" value="1"/>
</dbReference>
<dbReference type="PANTHER" id="PTHR30146:SF109">
    <property type="entry name" value="HTH-TYPE TRANSCRIPTIONAL REGULATOR GALS"/>
    <property type="match status" value="1"/>
</dbReference>
<evidence type="ECO:0000313" key="6">
    <source>
        <dbReference type="Proteomes" id="UP000095662"/>
    </source>
</evidence>
<dbReference type="EMBL" id="CZBY01000019">
    <property type="protein sequence ID" value="CUQ90298.1"/>
    <property type="molecule type" value="Genomic_DNA"/>
</dbReference>
<keyword evidence="1" id="KW-0805">Transcription regulation</keyword>
<dbReference type="CDD" id="cd01392">
    <property type="entry name" value="HTH_LacI"/>
    <property type="match status" value="1"/>
</dbReference>
<gene>
    <name evidence="5" type="primary">cytR_3</name>
    <name evidence="5" type="ORF">ERS852540_02090</name>
</gene>
<feature type="domain" description="HTH lacI-type" evidence="4">
    <location>
        <begin position="6"/>
        <end position="60"/>
    </location>
</feature>
<evidence type="ECO:0000259" key="4">
    <source>
        <dbReference type="PROSITE" id="PS50932"/>
    </source>
</evidence>
<dbReference type="InterPro" id="IPR028082">
    <property type="entry name" value="Peripla_BP_I"/>
</dbReference>
<dbReference type="OrthoDB" id="9789891at2"/>
<evidence type="ECO:0000256" key="2">
    <source>
        <dbReference type="ARBA" id="ARBA00023125"/>
    </source>
</evidence>
<proteinExistence type="predicted"/>
<dbReference type="CDD" id="cd06267">
    <property type="entry name" value="PBP1_LacI_sugar_binding-like"/>
    <property type="match status" value="1"/>
</dbReference>
<dbReference type="Gene3D" id="1.10.260.40">
    <property type="entry name" value="lambda repressor-like DNA-binding domains"/>
    <property type="match status" value="1"/>
</dbReference>
<dbReference type="Pfam" id="PF13377">
    <property type="entry name" value="Peripla_BP_3"/>
    <property type="match status" value="1"/>
</dbReference>
<protein>
    <submittedName>
        <fullName evidence="5">HTH-type transcriptional repressor CytR</fullName>
    </submittedName>
</protein>
<dbReference type="Gene3D" id="3.40.50.2300">
    <property type="match status" value="2"/>
</dbReference>
<evidence type="ECO:0000313" key="5">
    <source>
        <dbReference type="EMBL" id="CUQ90298.1"/>
    </source>
</evidence>
<dbReference type="Proteomes" id="UP000095662">
    <property type="component" value="Unassembled WGS sequence"/>
</dbReference>
<keyword evidence="3" id="KW-0804">Transcription</keyword>
<dbReference type="PROSITE" id="PS50932">
    <property type="entry name" value="HTH_LACI_2"/>
    <property type="match status" value="1"/>
</dbReference>
<dbReference type="GO" id="GO:0000976">
    <property type="term" value="F:transcription cis-regulatory region binding"/>
    <property type="evidence" value="ECO:0007669"/>
    <property type="project" value="TreeGrafter"/>
</dbReference>
<evidence type="ECO:0000256" key="3">
    <source>
        <dbReference type="ARBA" id="ARBA00023163"/>
    </source>
</evidence>
<dbReference type="InterPro" id="IPR000843">
    <property type="entry name" value="HTH_LacI"/>
</dbReference>
<dbReference type="Pfam" id="PF00356">
    <property type="entry name" value="LacI"/>
    <property type="match status" value="1"/>
</dbReference>